<evidence type="ECO:0000313" key="3">
    <source>
        <dbReference type="Proteomes" id="UP000887104"/>
    </source>
</evidence>
<dbReference type="PROSITE" id="PS00409">
    <property type="entry name" value="PROKAR_NTER_METHYL"/>
    <property type="match status" value="1"/>
</dbReference>
<protein>
    <recommendedName>
        <fullName evidence="4">Prepilin-type N-terminal cleavage/methylation domain-containing protein</fullName>
    </recommendedName>
</protein>
<accession>A0ABQ4PIJ2</accession>
<name>A0ABQ4PIJ2_9GAMM</name>
<dbReference type="InterPro" id="IPR045584">
    <property type="entry name" value="Pilin-like"/>
</dbReference>
<reference evidence="2" key="1">
    <citation type="submission" date="2021-05" db="EMBL/GenBank/DDBJ databases">
        <title>Molecular characterization for Shewanella algae harboring chromosomal blaOXA-55-like strains isolated from clinical and environment sample.</title>
        <authorList>
            <person name="Ohama Y."/>
            <person name="Aoki K."/>
            <person name="Harada S."/>
            <person name="Moriya K."/>
            <person name="Ishii Y."/>
            <person name="Tateda K."/>
        </authorList>
    </citation>
    <scope>NUCLEOTIDE SEQUENCE</scope>
    <source>
        <strain evidence="2">JCM 11563</strain>
    </source>
</reference>
<sequence>MSYFAKNKGFTLIELVVVIVILGIIAVLAAPKFVGLSRDAKIAQLQSLAGEISSQNQLVYSKSALDNIEQLEGCSYQCGGHPKLVNSLSMYQVRVYMLALGIHCRPYRALRAPITDKRLV</sequence>
<keyword evidence="3" id="KW-1185">Reference proteome</keyword>
<dbReference type="Gene3D" id="3.30.700.10">
    <property type="entry name" value="Glycoprotein, Type 4 Pilin"/>
    <property type="match status" value="1"/>
</dbReference>
<proteinExistence type="predicted"/>
<dbReference type="RefSeq" id="WP_220781636.1">
    <property type="nucleotide sequence ID" value="NZ_BPEY01000047.1"/>
</dbReference>
<keyword evidence="1" id="KW-0812">Transmembrane</keyword>
<feature type="transmembrane region" description="Helical" evidence="1">
    <location>
        <begin position="12"/>
        <end position="31"/>
    </location>
</feature>
<evidence type="ECO:0000313" key="2">
    <source>
        <dbReference type="EMBL" id="GIU47385.1"/>
    </source>
</evidence>
<dbReference type="SUPFAM" id="SSF54523">
    <property type="entry name" value="Pili subunits"/>
    <property type="match status" value="1"/>
</dbReference>
<dbReference type="EMBL" id="BPEY01000047">
    <property type="protein sequence ID" value="GIU47385.1"/>
    <property type="molecule type" value="Genomic_DNA"/>
</dbReference>
<evidence type="ECO:0000256" key="1">
    <source>
        <dbReference type="SAM" id="Phobius"/>
    </source>
</evidence>
<dbReference type="Pfam" id="PF07963">
    <property type="entry name" value="N_methyl"/>
    <property type="match status" value="1"/>
</dbReference>
<dbReference type="Proteomes" id="UP000887104">
    <property type="component" value="Unassembled WGS sequence"/>
</dbReference>
<comment type="caution">
    <text evidence="2">The sequence shown here is derived from an EMBL/GenBank/DDBJ whole genome shotgun (WGS) entry which is preliminary data.</text>
</comment>
<keyword evidence="1" id="KW-1133">Transmembrane helix</keyword>
<gene>
    <name evidence="2" type="ORF">TUM4438_26460</name>
</gene>
<keyword evidence="1" id="KW-0472">Membrane</keyword>
<dbReference type="NCBIfam" id="TIGR02532">
    <property type="entry name" value="IV_pilin_GFxxxE"/>
    <property type="match status" value="1"/>
</dbReference>
<organism evidence="2 3">
    <name type="scientific">Shewanella sairae</name>
    <dbReference type="NCBI Taxonomy" id="190310"/>
    <lineage>
        <taxon>Bacteria</taxon>
        <taxon>Pseudomonadati</taxon>
        <taxon>Pseudomonadota</taxon>
        <taxon>Gammaproteobacteria</taxon>
        <taxon>Alteromonadales</taxon>
        <taxon>Shewanellaceae</taxon>
        <taxon>Shewanella</taxon>
    </lineage>
</organism>
<dbReference type="InterPro" id="IPR012902">
    <property type="entry name" value="N_methyl_site"/>
</dbReference>
<evidence type="ECO:0008006" key="4">
    <source>
        <dbReference type="Google" id="ProtNLM"/>
    </source>
</evidence>